<dbReference type="Proteomes" id="UP000294847">
    <property type="component" value="Chromosome 3"/>
</dbReference>
<dbReference type="AlphaFoldDB" id="A0A4P7NDE7"/>
<evidence type="ECO:0000313" key="6">
    <source>
        <dbReference type="Proteomes" id="UP000294847"/>
    </source>
</evidence>
<dbReference type="PANTHER" id="PTHR10039:SF5">
    <property type="entry name" value="NACHT DOMAIN-CONTAINING PROTEIN"/>
    <property type="match status" value="1"/>
</dbReference>
<feature type="compositionally biased region" description="Low complexity" evidence="2">
    <location>
        <begin position="278"/>
        <end position="288"/>
    </location>
</feature>
<evidence type="ECO:0000259" key="4">
    <source>
        <dbReference type="Pfam" id="PF25053"/>
    </source>
</evidence>
<proteinExistence type="predicted"/>
<dbReference type="PANTHER" id="PTHR10039">
    <property type="entry name" value="AMELOGENIN"/>
    <property type="match status" value="1"/>
</dbReference>
<dbReference type="EMBL" id="CP034206">
    <property type="protein sequence ID" value="QBZ59866.1"/>
    <property type="molecule type" value="Genomic_DNA"/>
</dbReference>
<dbReference type="SUPFAM" id="SSF52540">
    <property type="entry name" value="P-loop containing nucleoside triphosphate hydrolases"/>
    <property type="match status" value="1"/>
</dbReference>
<dbReference type="Pfam" id="PF25053">
    <property type="entry name" value="DUF7791"/>
    <property type="match status" value="1"/>
</dbReference>
<organism evidence="5 6">
    <name type="scientific">Pyricularia oryzae</name>
    <name type="common">Rice blast fungus</name>
    <name type="synonym">Magnaporthe oryzae</name>
    <dbReference type="NCBI Taxonomy" id="318829"/>
    <lineage>
        <taxon>Eukaryota</taxon>
        <taxon>Fungi</taxon>
        <taxon>Dikarya</taxon>
        <taxon>Ascomycota</taxon>
        <taxon>Pezizomycotina</taxon>
        <taxon>Sordariomycetes</taxon>
        <taxon>Sordariomycetidae</taxon>
        <taxon>Magnaporthales</taxon>
        <taxon>Pyriculariaceae</taxon>
        <taxon>Pyricularia</taxon>
    </lineage>
</organism>
<dbReference type="InterPro" id="IPR056693">
    <property type="entry name" value="DUF7791"/>
</dbReference>
<dbReference type="InterPro" id="IPR056884">
    <property type="entry name" value="NPHP3-like_N"/>
</dbReference>
<evidence type="ECO:0000259" key="3">
    <source>
        <dbReference type="Pfam" id="PF24883"/>
    </source>
</evidence>
<name>A0A4P7NDE7_PYROR</name>
<accession>A0A4P7NDE7</accession>
<reference evidence="5 6" key="1">
    <citation type="journal article" date="2019" name="Mol. Biol. Evol.">
        <title>Blast fungal genomes show frequent chromosomal changes, gene gains and losses, and effector gene turnover.</title>
        <authorList>
            <person name="Gomez Luciano L.B."/>
            <person name="Jason Tsai I."/>
            <person name="Chuma I."/>
            <person name="Tosa Y."/>
            <person name="Chen Y.H."/>
            <person name="Li J.Y."/>
            <person name="Li M.Y."/>
            <person name="Jade Lu M.Y."/>
            <person name="Nakayashiki H."/>
            <person name="Li W.H."/>
        </authorList>
    </citation>
    <scope>NUCLEOTIDE SEQUENCE [LARGE SCALE GENOMIC DNA]</scope>
    <source>
        <strain evidence="5">MZ5-1-6</strain>
    </source>
</reference>
<keyword evidence="1" id="KW-0677">Repeat</keyword>
<evidence type="ECO:0000256" key="1">
    <source>
        <dbReference type="ARBA" id="ARBA00022737"/>
    </source>
</evidence>
<dbReference type="InterPro" id="IPR027417">
    <property type="entry name" value="P-loop_NTPase"/>
</dbReference>
<gene>
    <name evidence="5" type="ORF">PoMZ_04831</name>
</gene>
<evidence type="ECO:0000256" key="2">
    <source>
        <dbReference type="SAM" id="MobiDB-lite"/>
    </source>
</evidence>
<dbReference type="Pfam" id="PF24883">
    <property type="entry name" value="NPHP3_N"/>
    <property type="match status" value="1"/>
</dbReference>
<protein>
    <submittedName>
        <fullName evidence="5">Uncharacterized protein</fullName>
    </submittedName>
</protein>
<feature type="region of interest" description="Disordered" evidence="2">
    <location>
        <begin position="268"/>
        <end position="311"/>
    </location>
</feature>
<sequence length="1167" mass="131762">MSGLEPIAALGLACNILQVVGIGRETVRLARKVYQDGELDPALRENAELLRKISDAIRTTATAAAARDKQLLNLADKCHGAARDLDEEVEFLHGVPGGKAKLMVALKVAAKTTWRKRRLDNLDRKLKETEAHLQTGLLARIFERTEKTGIDLSTLDAGLRSFVEEYRKGHTDTAKLVSTESTRMRKHVSVEVKQTEVAIRSHITQHAIASERSLRTQIGAVLVGATRRNNDIQLQARREKLVRSLKFERINERRNHVETSHIGTCNWVLKDGSDESGSRTNSSTPDSDSSSKMEGDADPDTAYEGDSATGPSFEWDSFSDWLRSNETVYWISGKPGSGKSTLMKYILRDDRTSDFLHLWRPNPILISHFFWRPGTEMQQSIKGFLCSLLYQLLSQDTPSLDHLLGTGSDMASKDSDTDWSVEELQATLHSVICTYPQPIAMVLDGLDEVLPSDGTILLLNVIDQLRELDARAGIKLCLGSRREPILRTRLGIYPQLRLENLNAADLGKYAMENITIPSDYHIDFSEWFWIRHNGKKYSRDNMPNRTDIKEWLVAQLTKKAEGVFLWLCLTTKTVTKAIASGETIEDLEHRLDRLPGDLSQLYAEMWARNNADDTDHLKSRAAVYFRMALAAINLQGHDFLNAIWLTPFTMAIATRPELASLCFDTSKAKEGLAARLFEACVAMKRDVETRCFGLLECRRFGERTSESMLPWQGDEFEKLAPYVSPETGQFLFVHRTARDFLVDTETGRALLGFTHGDLHTKPDLGLLTGHLASCTLFRIQSPPRFASNSMCNVFFNMRSILETALEEEEKTRLKRDFQGILHLCERLFGHGYLFDHTRGVEAHGPDNTRIHLFYETVLRQHEFFRYSVFYATGSLWSLKPLSESLFAMARTRDLDNEMKAEFLYYALYHRLEEYEQLGPVESLLEWGCSPTLKKRYRQSRVVTNGEVLETPLKFFLESKCWTLTGMRDADPVELHTSADILKRFLGFGADLEEEIHIGFQFSEGLMRAASWRDWPRHKFLIIGYPASVVIGTLIRQWGFESHADFVSLCGGQDLSKGMVGQGRLIAILNPPPYRPGPYSDLNYFDAYPLEPNADPDQDLLQLVRLAELGLVEANGSPVPTGPDMQACLDRGLERKPSAVVPGLYEGSEAEISRTCCDGRIWLVANCV</sequence>
<feature type="domain" description="DUF7791" evidence="4">
    <location>
        <begin position="620"/>
        <end position="757"/>
    </location>
</feature>
<dbReference type="Gene3D" id="3.40.50.300">
    <property type="entry name" value="P-loop containing nucleotide triphosphate hydrolases"/>
    <property type="match status" value="1"/>
</dbReference>
<feature type="domain" description="Nephrocystin 3-like N-terminal" evidence="3">
    <location>
        <begin position="314"/>
        <end position="481"/>
    </location>
</feature>
<evidence type="ECO:0000313" key="5">
    <source>
        <dbReference type="EMBL" id="QBZ59866.1"/>
    </source>
</evidence>